<reference evidence="4" key="1">
    <citation type="journal article" date="2019" name="Int. J. Syst. Evol. Microbiol.">
        <title>The Global Catalogue of Microorganisms (GCM) 10K type strain sequencing project: providing services to taxonomists for standard genome sequencing and annotation.</title>
        <authorList>
            <consortium name="The Broad Institute Genomics Platform"/>
            <consortium name="The Broad Institute Genome Sequencing Center for Infectious Disease"/>
            <person name="Wu L."/>
            <person name="Ma J."/>
        </authorList>
    </citation>
    <scope>NUCLEOTIDE SEQUENCE [LARGE SCALE GENOMIC DNA]</scope>
    <source>
        <strain evidence="4">CGMCC 4.1467</strain>
    </source>
</reference>
<name>A0ABW2LCP1_9BACT</name>
<feature type="signal peptide" evidence="2">
    <location>
        <begin position="1"/>
        <end position="23"/>
    </location>
</feature>
<evidence type="ECO:0008006" key="5">
    <source>
        <dbReference type="Google" id="ProtNLM"/>
    </source>
</evidence>
<keyword evidence="4" id="KW-1185">Reference proteome</keyword>
<protein>
    <recommendedName>
        <fullName evidence="5">Cytochrome c</fullName>
    </recommendedName>
</protein>
<sequence>MPFLKFLAAWVFVSLLMSCGAGGGAGAASGEMGDIQDDGAVGGISEVPNPSPQMAKASGTPLETLQIGHSTYMLTCAQCHEYMLPENFFEDELEDAMPTMIKHAGLGQTEEDAVLDYLLAVKKVEGS</sequence>
<evidence type="ECO:0000256" key="2">
    <source>
        <dbReference type="SAM" id="SignalP"/>
    </source>
</evidence>
<feature type="chain" id="PRO_5045575253" description="Cytochrome c" evidence="2">
    <location>
        <begin position="24"/>
        <end position="127"/>
    </location>
</feature>
<accession>A0ABW2LCP1</accession>
<feature type="region of interest" description="Disordered" evidence="1">
    <location>
        <begin position="38"/>
        <end position="59"/>
    </location>
</feature>
<evidence type="ECO:0000256" key="1">
    <source>
        <dbReference type="SAM" id="MobiDB-lite"/>
    </source>
</evidence>
<comment type="caution">
    <text evidence="3">The sequence shown here is derived from an EMBL/GenBank/DDBJ whole genome shotgun (WGS) entry which is preliminary data.</text>
</comment>
<dbReference type="RefSeq" id="WP_379714939.1">
    <property type="nucleotide sequence ID" value="NZ_JBHTBS010000011.1"/>
</dbReference>
<evidence type="ECO:0000313" key="3">
    <source>
        <dbReference type="EMBL" id="MFC7338940.1"/>
    </source>
</evidence>
<keyword evidence="2" id="KW-0732">Signal</keyword>
<dbReference type="EMBL" id="JBHTBS010000011">
    <property type="protein sequence ID" value="MFC7338940.1"/>
    <property type="molecule type" value="Genomic_DNA"/>
</dbReference>
<evidence type="ECO:0000313" key="4">
    <source>
        <dbReference type="Proteomes" id="UP001596472"/>
    </source>
</evidence>
<dbReference type="Proteomes" id="UP001596472">
    <property type="component" value="Unassembled WGS sequence"/>
</dbReference>
<proteinExistence type="predicted"/>
<organism evidence="3 4">
    <name type="scientific">Haloferula chungangensis</name>
    <dbReference type="NCBI Taxonomy" id="1048331"/>
    <lineage>
        <taxon>Bacteria</taxon>
        <taxon>Pseudomonadati</taxon>
        <taxon>Verrucomicrobiota</taxon>
        <taxon>Verrucomicrobiia</taxon>
        <taxon>Verrucomicrobiales</taxon>
        <taxon>Verrucomicrobiaceae</taxon>
        <taxon>Haloferula</taxon>
    </lineage>
</organism>
<gene>
    <name evidence="3" type="ORF">ACFQY0_17215</name>
</gene>
<dbReference type="PROSITE" id="PS51257">
    <property type="entry name" value="PROKAR_LIPOPROTEIN"/>
    <property type="match status" value="1"/>
</dbReference>